<accession>A0A699Y7C8</accession>
<feature type="signal peptide" evidence="2">
    <location>
        <begin position="1"/>
        <end position="17"/>
    </location>
</feature>
<dbReference type="EMBL" id="BLLF01000020">
    <property type="protein sequence ID" value="GFH06047.1"/>
    <property type="molecule type" value="Genomic_DNA"/>
</dbReference>
<feature type="chain" id="PRO_5025466277" description="Secreted protein" evidence="2">
    <location>
        <begin position="18"/>
        <end position="71"/>
    </location>
</feature>
<feature type="region of interest" description="Disordered" evidence="1">
    <location>
        <begin position="52"/>
        <end position="71"/>
    </location>
</feature>
<dbReference type="AlphaFoldDB" id="A0A699Y7C8"/>
<evidence type="ECO:0000256" key="2">
    <source>
        <dbReference type="SAM" id="SignalP"/>
    </source>
</evidence>
<dbReference type="Proteomes" id="UP000485058">
    <property type="component" value="Unassembled WGS sequence"/>
</dbReference>
<name>A0A699Y7C8_HAELA</name>
<reference evidence="3 4" key="1">
    <citation type="submission" date="2020-02" db="EMBL/GenBank/DDBJ databases">
        <title>Draft genome sequence of Haematococcus lacustris strain NIES-144.</title>
        <authorList>
            <person name="Morimoto D."/>
            <person name="Nakagawa S."/>
            <person name="Yoshida T."/>
            <person name="Sawayama S."/>
        </authorList>
    </citation>
    <scope>NUCLEOTIDE SEQUENCE [LARGE SCALE GENOMIC DNA]</scope>
    <source>
        <strain evidence="3 4">NIES-144</strain>
    </source>
</reference>
<sequence>MKVLGLVRPAPLAGVLCSLLRWSPPPPHCCCACPVNPPVPCPPLLFPPLPHDSAPAPPQTLSQTTCHELRP</sequence>
<organism evidence="3 4">
    <name type="scientific">Haematococcus lacustris</name>
    <name type="common">Green alga</name>
    <name type="synonym">Haematococcus pluvialis</name>
    <dbReference type="NCBI Taxonomy" id="44745"/>
    <lineage>
        <taxon>Eukaryota</taxon>
        <taxon>Viridiplantae</taxon>
        <taxon>Chlorophyta</taxon>
        <taxon>core chlorophytes</taxon>
        <taxon>Chlorophyceae</taxon>
        <taxon>CS clade</taxon>
        <taxon>Chlamydomonadales</taxon>
        <taxon>Haematococcaceae</taxon>
        <taxon>Haematococcus</taxon>
    </lineage>
</organism>
<keyword evidence="2" id="KW-0732">Signal</keyword>
<proteinExistence type="predicted"/>
<keyword evidence="4" id="KW-1185">Reference proteome</keyword>
<comment type="caution">
    <text evidence="3">The sequence shown here is derived from an EMBL/GenBank/DDBJ whole genome shotgun (WGS) entry which is preliminary data.</text>
</comment>
<evidence type="ECO:0008006" key="5">
    <source>
        <dbReference type="Google" id="ProtNLM"/>
    </source>
</evidence>
<evidence type="ECO:0000256" key="1">
    <source>
        <dbReference type="SAM" id="MobiDB-lite"/>
    </source>
</evidence>
<evidence type="ECO:0000313" key="4">
    <source>
        <dbReference type="Proteomes" id="UP000485058"/>
    </source>
</evidence>
<gene>
    <name evidence="3" type="ORF">HaLaN_00611</name>
</gene>
<protein>
    <recommendedName>
        <fullName evidence="5">Secreted protein</fullName>
    </recommendedName>
</protein>
<evidence type="ECO:0000313" key="3">
    <source>
        <dbReference type="EMBL" id="GFH06047.1"/>
    </source>
</evidence>
<feature type="compositionally biased region" description="Polar residues" evidence="1">
    <location>
        <begin position="59"/>
        <end position="71"/>
    </location>
</feature>